<comment type="caution">
    <text evidence="5">The sequence shown here is derived from an EMBL/GenBank/DDBJ whole genome shotgun (WGS) entry which is preliminary data.</text>
</comment>
<organism evidence="5 6">
    <name type="scientific">Gemmata palustris</name>
    <dbReference type="NCBI Taxonomy" id="2822762"/>
    <lineage>
        <taxon>Bacteria</taxon>
        <taxon>Pseudomonadati</taxon>
        <taxon>Planctomycetota</taxon>
        <taxon>Planctomycetia</taxon>
        <taxon>Gemmatales</taxon>
        <taxon>Gemmataceae</taxon>
        <taxon>Gemmata</taxon>
    </lineage>
</organism>
<protein>
    <recommendedName>
        <fullName evidence="4">Glycosyl hydrolases family 39 N-terminal catalytic domain-containing protein</fullName>
    </recommendedName>
</protein>
<comment type="similarity">
    <text evidence="1">Belongs to the glycosyl hydrolase 39 family.</text>
</comment>
<dbReference type="Pfam" id="PF01229">
    <property type="entry name" value="Glyco_hydro_39"/>
    <property type="match status" value="1"/>
</dbReference>
<dbReference type="SUPFAM" id="SSF51445">
    <property type="entry name" value="(Trans)glycosidases"/>
    <property type="match status" value="1"/>
</dbReference>
<dbReference type="Gene3D" id="3.20.20.80">
    <property type="entry name" value="Glycosidases"/>
    <property type="match status" value="1"/>
</dbReference>
<dbReference type="InterPro" id="IPR051923">
    <property type="entry name" value="Glycosyl_Hydrolase_39"/>
</dbReference>
<feature type="domain" description="Glycosyl hydrolases family 39 N-terminal catalytic" evidence="4">
    <location>
        <begin position="137"/>
        <end position="260"/>
    </location>
</feature>
<evidence type="ECO:0000256" key="1">
    <source>
        <dbReference type="ARBA" id="ARBA00008875"/>
    </source>
</evidence>
<dbReference type="PANTHER" id="PTHR12631">
    <property type="entry name" value="ALPHA-L-IDURONIDASE"/>
    <property type="match status" value="1"/>
</dbReference>
<accession>A0ABS5BVB4</accession>
<name>A0ABS5BVB4_9BACT</name>
<evidence type="ECO:0000256" key="3">
    <source>
        <dbReference type="ARBA" id="ARBA00023295"/>
    </source>
</evidence>
<dbReference type="PANTHER" id="PTHR12631:SF10">
    <property type="entry name" value="BETA-XYLOSIDASE-LIKE PROTEIN-RELATED"/>
    <property type="match status" value="1"/>
</dbReference>
<dbReference type="RefSeq" id="WP_210656940.1">
    <property type="nucleotide sequence ID" value="NZ_JAGKQQ010000001.1"/>
</dbReference>
<evidence type="ECO:0000259" key="4">
    <source>
        <dbReference type="Pfam" id="PF01229"/>
    </source>
</evidence>
<gene>
    <name evidence="5" type="ORF">J8F10_20630</name>
</gene>
<dbReference type="EMBL" id="JAGKQQ010000001">
    <property type="protein sequence ID" value="MBP3957663.1"/>
    <property type="molecule type" value="Genomic_DNA"/>
</dbReference>
<evidence type="ECO:0000313" key="5">
    <source>
        <dbReference type="EMBL" id="MBP3957663.1"/>
    </source>
</evidence>
<keyword evidence="3" id="KW-0326">Glycosidase</keyword>
<dbReference type="InterPro" id="IPR049166">
    <property type="entry name" value="GH39_cat"/>
</dbReference>
<proteinExistence type="inferred from homology"/>
<keyword evidence="2" id="KW-0378">Hydrolase</keyword>
<keyword evidence="6" id="KW-1185">Reference proteome</keyword>
<reference evidence="5 6" key="1">
    <citation type="submission" date="2021-04" db="EMBL/GenBank/DDBJ databases">
        <authorList>
            <person name="Ivanova A."/>
        </authorList>
    </citation>
    <scope>NUCLEOTIDE SEQUENCE [LARGE SCALE GENOMIC DNA]</scope>
    <source>
        <strain evidence="5 6">G18</strain>
    </source>
</reference>
<evidence type="ECO:0000313" key="6">
    <source>
        <dbReference type="Proteomes" id="UP000676565"/>
    </source>
</evidence>
<dbReference type="Proteomes" id="UP000676565">
    <property type="component" value="Unassembled WGS sequence"/>
</dbReference>
<evidence type="ECO:0000256" key="2">
    <source>
        <dbReference type="ARBA" id="ARBA00022801"/>
    </source>
</evidence>
<dbReference type="InterPro" id="IPR017853">
    <property type="entry name" value="GH"/>
</dbReference>
<sequence>MDRRTFLASVPGTSLAARCAHPAPGPEIVFDSRSPGDPIRALHGVNGGPLAAGGLLDLSDRWKDAAFPLARLHDSHWPNPDVVDVHAVFPDPGADPSKPESYDFERTDEYVKAVHDCGAGIVYRLGESIEHQKAKRHARPPKDFEKWAAVCAGIVRHYTRGWAKGFKLPIKYWEIWNEPDNRPNCWTGSDADYLRLYVTTAVALRKEFPAIKIGGPGLGNSGNLKGERFDATAFLKALLARCKKDEAPLDFLSWHCYTADPSELVRRAKGVRALLDGAGFRATESHLNEWNFLPDGDWSGLTAKDATVREKWYARVNSAEGAAFTAAALIALQDAPVDAANYFTAEAPGMGLFSPHGVPSRAFGAFLAFKELPGLKRLPGKPPPGVSALAGVGEQVRVLVARPTGAGGAVKLVVAPAPWKGATQYEVWALTPKQDFAHVGGGQNDGCEVTVDLPAQTVYLVKMWRSNG</sequence>